<dbReference type="RefSeq" id="WP_155091658.1">
    <property type="nucleotide sequence ID" value="NZ_WMJX01000008.1"/>
</dbReference>
<feature type="domain" description="THUMP-like" evidence="1">
    <location>
        <begin position="321"/>
        <end position="389"/>
    </location>
</feature>
<dbReference type="Pfam" id="PF22013">
    <property type="entry name" value="PG_1098_Fer"/>
    <property type="match status" value="1"/>
</dbReference>
<dbReference type="InterPro" id="IPR054168">
    <property type="entry name" value="PG_1098_Fer"/>
</dbReference>
<keyword evidence="4" id="KW-1185">Reference proteome</keyword>
<gene>
    <name evidence="3" type="ORF">GJV76_05595</name>
</gene>
<proteinExistence type="predicted"/>
<dbReference type="Proteomes" id="UP000438760">
    <property type="component" value="Unassembled WGS sequence"/>
</dbReference>
<reference evidence="3 4" key="1">
    <citation type="submission" date="2019-11" db="EMBL/GenBank/DDBJ databases">
        <title>Genome of Strain BIT-d1.</title>
        <authorList>
            <person name="Yang Y."/>
        </authorList>
    </citation>
    <scope>NUCLEOTIDE SEQUENCE [LARGE SCALE GENOMIC DNA]</scope>
    <source>
        <strain evidence="3 4">BIT-d1</strain>
    </source>
</reference>
<comment type="caution">
    <text evidence="3">The sequence shown here is derived from an EMBL/GenBank/DDBJ whole genome shotgun (WGS) entry which is preliminary data.</text>
</comment>
<protein>
    <submittedName>
        <fullName evidence="3">Class I SAM-dependent methyltransferase</fullName>
    </submittedName>
</protein>
<dbReference type="Gene3D" id="3.40.50.150">
    <property type="entry name" value="Vaccinia Virus protein VP39"/>
    <property type="match status" value="1"/>
</dbReference>
<dbReference type="OrthoDB" id="1000417at2"/>
<feature type="domain" description="PG-1098 ferredoxin-like" evidence="2">
    <location>
        <begin position="277"/>
        <end position="319"/>
    </location>
</feature>
<dbReference type="SUPFAM" id="SSF53335">
    <property type="entry name" value="S-adenosyl-L-methionine-dependent methyltransferases"/>
    <property type="match status" value="1"/>
</dbReference>
<dbReference type="Pfam" id="PF18096">
    <property type="entry name" value="Thump_like"/>
    <property type="match status" value="1"/>
</dbReference>
<dbReference type="AlphaFoldDB" id="A0A6I3LHA3"/>
<evidence type="ECO:0000259" key="2">
    <source>
        <dbReference type="Pfam" id="PF22013"/>
    </source>
</evidence>
<dbReference type="InterPro" id="IPR029063">
    <property type="entry name" value="SAM-dependent_MTases_sf"/>
</dbReference>
<keyword evidence="3" id="KW-0808">Transferase</keyword>
<dbReference type="InterPro" id="IPR041497">
    <property type="entry name" value="Thump-like"/>
</dbReference>
<evidence type="ECO:0000313" key="4">
    <source>
        <dbReference type="Proteomes" id="UP000438760"/>
    </source>
</evidence>
<sequence length="398" mass="45856">MENPLLALEVQEYINDHLDKNNKDLAFKKSPFQHIEMSDLLMQIEAKQKCIDKLPTWYNSPNILYPAKLSIEQTSSEVCAKYKANLVFGESLIDLTGGFGVDCLYFAKHIKQVVHCEMQSYLSHMVAHNYNQLGVKNITTHCGDSLVYIAEQKKQWDWIYVDPARRNQSKEKVFFLSDCLPNVPEHLELLFSHTNNVLIKTSPLLDIHAGLNELKHVSAIHIIALNNEVKELLWVLKKGSIASVELTAVNIHHNQISTFKTTLDQSCEPVYALPKKFLYEPNSAVLKTGKFDCICPYYKIEKLHQHSQLYTSDNLIENFAGRSFEIQEVIPYNKANAKLYLTNTKANVTTRNFPIKVEELRKKWKIKDGGEQYLFFTTLNNQEKVFIKCLKTKIETKI</sequence>
<name>A0A6I3LHA3_9FLAO</name>
<dbReference type="GO" id="GO:0032259">
    <property type="term" value="P:methylation"/>
    <property type="evidence" value="ECO:0007669"/>
    <property type="project" value="UniProtKB-KW"/>
</dbReference>
<evidence type="ECO:0000313" key="3">
    <source>
        <dbReference type="EMBL" id="MTG97613.1"/>
    </source>
</evidence>
<organism evidence="3 4">
    <name type="scientific">Myroides albus</name>
    <dbReference type="NCBI Taxonomy" id="2562892"/>
    <lineage>
        <taxon>Bacteria</taxon>
        <taxon>Pseudomonadati</taxon>
        <taxon>Bacteroidota</taxon>
        <taxon>Flavobacteriia</taxon>
        <taxon>Flavobacteriales</taxon>
        <taxon>Flavobacteriaceae</taxon>
        <taxon>Myroides</taxon>
    </lineage>
</organism>
<dbReference type="Gene3D" id="1.10.10.1110">
    <property type="entry name" value="Methyltransferase PG1098, N-terminal domain"/>
    <property type="match status" value="1"/>
</dbReference>
<dbReference type="GO" id="GO:0008168">
    <property type="term" value="F:methyltransferase activity"/>
    <property type="evidence" value="ECO:0007669"/>
    <property type="project" value="UniProtKB-KW"/>
</dbReference>
<evidence type="ECO:0000259" key="1">
    <source>
        <dbReference type="Pfam" id="PF18096"/>
    </source>
</evidence>
<dbReference type="EMBL" id="WMJX01000008">
    <property type="protein sequence ID" value="MTG97613.1"/>
    <property type="molecule type" value="Genomic_DNA"/>
</dbReference>
<keyword evidence="3" id="KW-0489">Methyltransferase</keyword>
<accession>A0A6I3LHA3</accession>